<dbReference type="Proteomes" id="UP000572680">
    <property type="component" value="Unassembled WGS sequence"/>
</dbReference>
<evidence type="ECO:0000313" key="3">
    <source>
        <dbReference type="Proteomes" id="UP000572680"/>
    </source>
</evidence>
<organism evidence="2 3">
    <name type="scientific">Actinomadura namibiensis</name>
    <dbReference type="NCBI Taxonomy" id="182080"/>
    <lineage>
        <taxon>Bacteria</taxon>
        <taxon>Bacillati</taxon>
        <taxon>Actinomycetota</taxon>
        <taxon>Actinomycetes</taxon>
        <taxon>Streptosporangiales</taxon>
        <taxon>Thermomonosporaceae</taxon>
        <taxon>Actinomadura</taxon>
    </lineage>
</organism>
<proteinExistence type="predicted"/>
<accession>A0A7W3LWG1</accession>
<dbReference type="AlphaFoldDB" id="A0A7W3LWG1"/>
<dbReference type="EMBL" id="JACJIA010000012">
    <property type="protein sequence ID" value="MBA8955548.1"/>
    <property type="molecule type" value="Genomic_DNA"/>
</dbReference>
<comment type="caution">
    <text evidence="2">The sequence shown here is derived from an EMBL/GenBank/DDBJ whole genome shotgun (WGS) entry which is preliminary data.</text>
</comment>
<name>A0A7W3LWG1_ACTNM</name>
<protein>
    <recommendedName>
        <fullName evidence="1">TY-Chap N-terminal domain-containing protein</fullName>
    </recommendedName>
</protein>
<keyword evidence="3" id="KW-1185">Reference proteome</keyword>
<sequence>MDWAHLSAALAEELADLPAGALVVVYEAGKETGRFRFAQFAQDEDRLSAEIVTNGFLVPEVRATPDGEELIRRAGWRAPEVREGHDIWWYSLPWPSPPDRYRELAEMVVTALRDGYGASGQSPWAYDAWNERQGNSPLELPRLRLPRGNRP</sequence>
<dbReference type="Pfam" id="PF22552">
    <property type="entry name" value="TY-Chap3"/>
    <property type="match status" value="1"/>
</dbReference>
<feature type="domain" description="TY-Chap N-terminal" evidence="1">
    <location>
        <begin position="1"/>
        <end position="119"/>
    </location>
</feature>
<gene>
    <name evidence="2" type="ORF">HNR61_007224</name>
</gene>
<evidence type="ECO:0000313" key="2">
    <source>
        <dbReference type="EMBL" id="MBA8955548.1"/>
    </source>
</evidence>
<dbReference type="RefSeq" id="WP_182847541.1">
    <property type="nucleotide sequence ID" value="NZ_BAAALP010000028.1"/>
</dbReference>
<dbReference type="InterPro" id="IPR054344">
    <property type="entry name" value="TY-Chap_N"/>
</dbReference>
<reference evidence="2 3" key="1">
    <citation type="submission" date="2020-08" db="EMBL/GenBank/DDBJ databases">
        <title>Genomic Encyclopedia of Type Strains, Phase IV (KMG-IV): sequencing the most valuable type-strain genomes for metagenomic binning, comparative biology and taxonomic classification.</title>
        <authorList>
            <person name="Goeker M."/>
        </authorList>
    </citation>
    <scope>NUCLEOTIDE SEQUENCE [LARGE SCALE GENOMIC DNA]</scope>
    <source>
        <strain evidence="2 3">DSM 44197</strain>
    </source>
</reference>
<evidence type="ECO:0000259" key="1">
    <source>
        <dbReference type="Pfam" id="PF22552"/>
    </source>
</evidence>